<dbReference type="InterPro" id="IPR011032">
    <property type="entry name" value="GroES-like_sf"/>
</dbReference>
<dbReference type="InterPro" id="IPR014188">
    <property type="entry name" value="Acrylyl-CoA_reductase_AcuI"/>
</dbReference>
<dbReference type="STRING" id="425504.SAMN05216206_2033"/>
<feature type="domain" description="Enoyl reductase (ER)" evidence="1">
    <location>
        <begin position="15"/>
        <end position="326"/>
    </location>
</feature>
<dbReference type="Gene3D" id="3.90.180.10">
    <property type="entry name" value="Medium-chain alcohol dehydrogenases, catalytic domain"/>
    <property type="match status" value="1"/>
</dbReference>
<dbReference type="InterPro" id="IPR051397">
    <property type="entry name" value="Zn-ADH-like_protein"/>
</dbReference>
<dbReference type="InterPro" id="IPR013154">
    <property type="entry name" value="ADH-like_N"/>
</dbReference>
<dbReference type="Proteomes" id="UP000243606">
    <property type="component" value="Unassembled WGS sequence"/>
</dbReference>
<reference evidence="3" key="1">
    <citation type="submission" date="2016-10" db="EMBL/GenBank/DDBJ databases">
        <authorList>
            <person name="Varghese N."/>
            <person name="Submissions S."/>
        </authorList>
    </citation>
    <scope>NUCLEOTIDE SEQUENCE [LARGE SCALE GENOMIC DNA]</scope>
    <source>
        <strain evidence="3">LMG 24016</strain>
    </source>
</reference>
<dbReference type="CDD" id="cd05280">
    <property type="entry name" value="MDR_yhdh_yhfp"/>
    <property type="match status" value="1"/>
</dbReference>
<name>A0A1I3HMQ1_9PSED</name>
<gene>
    <name evidence="2" type="ORF">SAMN05216206_2033</name>
</gene>
<dbReference type="AlphaFoldDB" id="A0A1I3HMQ1"/>
<dbReference type="Pfam" id="PF08240">
    <property type="entry name" value="ADH_N"/>
    <property type="match status" value="1"/>
</dbReference>
<keyword evidence="3" id="KW-1185">Reference proteome</keyword>
<evidence type="ECO:0000313" key="2">
    <source>
        <dbReference type="EMBL" id="SFI36903.1"/>
    </source>
</evidence>
<dbReference type="SUPFAM" id="SSF51735">
    <property type="entry name" value="NAD(P)-binding Rossmann-fold domains"/>
    <property type="match status" value="1"/>
</dbReference>
<dbReference type="SMART" id="SM00829">
    <property type="entry name" value="PKS_ER"/>
    <property type="match status" value="1"/>
</dbReference>
<dbReference type="Gene3D" id="3.40.50.720">
    <property type="entry name" value="NAD(P)-binding Rossmann-like Domain"/>
    <property type="match status" value="1"/>
</dbReference>
<dbReference type="NCBIfam" id="TIGR02823">
    <property type="entry name" value="oxido_YhdH"/>
    <property type="match status" value="1"/>
</dbReference>
<dbReference type="SUPFAM" id="SSF50129">
    <property type="entry name" value="GroES-like"/>
    <property type="match status" value="1"/>
</dbReference>
<proteinExistence type="predicted"/>
<accession>A0A1I3HMQ1</accession>
<dbReference type="PANTHER" id="PTHR43677">
    <property type="entry name" value="SHORT-CHAIN DEHYDROGENASE/REDUCTASE"/>
    <property type="match status" value="1"/>
</dbReference>
<protein>
    <submittedName>
        <fullName evidence="2">Putative quinone oxidoreductase, YhdH/YhfP family</fullName>
    </submittedName>
</protein>
<evidence type="ECO:0000313" key="3">
    <source>
        <dbReference type="Proteomes" id="UP000243606"/>
    </source>
</evidence>
<dbReference type="InterPro" id="IPR036291">
    <property type="entry name" value="NAD(P)-bd_dom_sf"/>
</dbReference>
<sequence>MSKFSALQARENATGGFEQVIVQRDIDELPAGELLIRVKYSSLNYKDALSASGNRGVTKSFPHTPGIDAAGVVEASSVAEFSAGDEVIVTGYDLGMNTSGGFAQYIRIPASWALKRPKGLSLREAMVLGTAGLTAALCVDKLEQSGLTTDAGRVLVTGATGGVGSVAVALLTKLGYGVAASTGKAEQAEYLKTLGAQQIVLRSELQDGADKSMLKEQWAGAVDCVGGDILFNVVKSLRYGASAACCGLTAGVGFKGSVLPFILRGVNLLGVDSVELPLVVKASMWDKLSLQWKVNLDALVSEVTLEQLPEAIAQVLAGKQVGRVLVNLG</sequence>
<dbReference type="InterPro" id="IPR013149">
    <property type="entry name" value="ADH-like_C"/>
</dbReference>
<organism evidence="2 3">
    <name type="scientific">Pseudomonas guineae</name>
    <dbReference type="NCBI Taxonomy" id="425504"/>
    <lineage>
        <taxon>Bacteria</taxon>
        <taxon>Pseudomonadati</taxon>
        <taxon>Pseudomonadota</taxon>
        <taxon>Gammaproteobacteria</taxon>
        <taxon>Pseudomonadales</taxon>
        <taxon>Pseudomonadaceae</taxon>
        <taxon>Pseudomonas</taxon>
    </lineage>
</organism>
<dbReference type="InterPro" id="IPR020843">
    <property type="entry name" value="ER"/>
</dbReference>
<evidence type="ECO:0000259" key="1">
    <source>
        <dbReference type="SMART" id="SM00829"/>
    </source>
</evidence>
<dbReference type="PANTHER" id="PTHR43677:SF1">
    <property type="entry name" value="ACRYLYL-COA REDUCTASE ACUI-RELATED"/>
    <property type="match status" value="1"/>
</dbReference>
<dbReference type="RefSeq" id="WP_090241825.1">
    <property type="nucleotide sequence ID" value="NZ_FOQL01000002.1"/>
</dbReference>
<dbReference type="Pfam" id="PF00107">
    <property type="entry name" value="ADH_zinc_N"/>
    <property type="match status" value="1"/>
</dbReference>
<dbReference type="OrthoDB" id="9782155at2"/>
<dbReference type="GO" id="GO:0043957">
    <property type="term" value="F:acryloyl-CoA reductase (NADPH) activity"/>
    <property type="evidence" value="ECO:0007669"/>
    <property type="project" value="TreeGrafter"/>
</dbReference>
<dbReference type="EMBL" id="FOQL01000002">
    <property type="protein sequence ID" value="SFI36903.1"/>
    <property type="molecule type" value="Genomic_DNA"/>
</dbReference>